<keyword evidence="8" id="KW-0406">Ion transport</keyword>
<keyword evidence="9" id="KW-0472">Membrane</keyword>
<evidence type="ECO:0000256" key="7">
    <source>
        <dbReference type="ARBA" id="ARBA00023004"/>
    </source>
</evidence>
<dbReference type="InterPro" id="IPR051535">
    <property type="entry name" value="Siderophore_ABC-ATPase"/>
</dbReference>
<evidence type="ECO:0000313" key="13">
    <source>
        <dbReference type="EMBL" id="RDY79807.1"/>
    </source>
</evidence>
<keyword evidence="3" id="KW-1003">Cell membrane</keyword>
<keyword evidence="2" id="KW-0813">Transport</keyword>
<dbReference type="CDD" id="cd03214">
    <property type="entry name" value="ABC_Iron-Siderophores_B12_Hemin"/>
    <property type="match status" value="1"/>
</dbReference>
<dbReference type="PANTHER" id="PTHR42771">
    <property type="entry name" value="IRON(3+)-HYDROXAMATE IMPORT ATP-BINDING PROTEIN FHUC"/>
    <property type="match status" value="1"/>
</dbReference>
<evidence type="ECO:0000256" key="9">
    <source>
        <dbReference type="ARBA" id="ARBA00023136"/>
    </source>
</evidence>
<keyword evidence="5" id="KW-0547">Nucleotide-binding</keyword>
<dbReference type="SUPFAM" id="SSF52540">
    <property type="entry name" value="P-loop containing nucleoside triphosphate hydrolases"/>
    <property type="match status" value="1"/>
</dbReference>
<dbReference type="EMBL" id="LCVB01000013">
    <property type="protein sequence ID" value="KLJ30593.1"/>
    <property type="molecule type" value="Genomic_DNA"/>
</dbReference>
<evidence type="ECO:0000313" key="15">
    <source>
        <dbReference type="Proteomes" id="UP000093122"/>
    </source>
</evidence>
<sequence length="253" mass="28551">MIQINNLHKFYGQKEILKDINISIPKGKVTAILGPNGSGKSTLLSCISRLEPYDNGEIFLDKVPLAHYSSNDLAKTLAILRQSNHLTLKIKVRDLIGFGRFPYSKGRLSQKDKAVIESVISYMDLNDIADEFINNLSGGQIQRAFIAMTMAQDTQYICLDEPLNNLDMKYAVQMMDLIKRYAYEFNKTIVIIIHDINFATHYADNVVALKEGQVVTCGTVEDVMQEKILSHLFDMPIRIETVDGKPIILFCTT</sequence>
<dbReference type="GO" id="GO:0016887">
    <property type="term" value="F:ATP hydrolysis activity"/>
    <property type="evidence" value="ECO:0007669"/>
    <property type="project" value="InterPro"/>
</dbReference>
<dbReference type="OMA" id="YDMTIPI"/>
<dbReference type="InterPro" id="IPR027417">
    <property type="entry name" value="P-loop_NTPase"/>
</dbReference>
<name>A0A075MXS2_STRAG</name>
<dbReference type="Gene3D" id="3.40.50.300">
    <property type="entry name" value="P-loop containing nucleotide triphosphate hydrolases"/>
    <property type="match status" value="1"/>
</dbReference>
<evidence type="ECO:0000313" key="14">
    <source>
        <dbReference type="Proteomes" id="UP000035174"/>
    </source>
</evidence>
<evidence type="ECO:0000256" key="5">
    <source>
        <dbReference type="ARBA" id="ARBA00022741"/>
    </source>
</evidence>
<dbReference type="EMBL" id="MAWT01000043">
    <property type="protein sequence ID" value="OCM70764.1"/>
    <property type="molecule type" value="Genomic_DNA"/>
</dbReference>
<organism evidence="12 15">
    <name type="scientific">Streptococcus agalactiae</name>
    <dbReference type="NCBI Taxonomy" id="1311"/>
    <lineage>
        <taxon>Bacteria</taxon>
        <taxon>Bacillati</taxon>
        <taxon>Bacillota</taxon>
        <taxon>Bacilli</taxon>
        <taxon>Lactobacillales</taxon>
        <taxon>Streptococcaceae</taxon>
        <taxon>Streptococcus</taxon>
    </lineage>
</organism>
<dbReference type="PANTHER" id="PTHR42771:SF3">
    <property type="entry name" value="PETROBACTIN IMPORT ATP-BINDING PROTEIN YCLP"/>
    <property type="match status" value="1"/>
</dbReference>
<reference evidence="11 14" key="1">
    <citation type="journal article" date="2015" name="PLoS ONE">
        <title>Genomic analysis reveals the molecular basis for capsule loss in the group B streptococcus population.</title>
        <authorList>
            <consortium name="DEVANI Consortium"/>
            <person name="Rosini R."/>
            <person name="Campisi E."/>
            <person name="De Chiara M."/>
            <person name="Tettelin H."/>
            <person name="Rinaudo D."/>
            <person name="Toniolo C."/>
            <person name="Metruccio M."/>
            <person name="Guidotti S."/>
            <person name="Sorensen U.B."/>
            <person name="Kilian M."/>
            <person name="Ramirez M."/>
            <person name="Janulczyk R."/>
            <person name="Donati C."/>
            <person name="Grandi G."/>
            <person name="Margarit I."/>
        </authorList>
    </citation>
    <scope>NUCLEOTIDE SEQUENCE [LARGE SCALE GENOMIC DNA]</scope>
    <source>
        <strain evidence="11 14">ES-PW-063</strain>
    </source>
</reference>
<dbReference type="Pfam" id="PF00005">
    <property type="entry name" value="ABC_tran"/>
    <property type="match status" value="1"/>
</dbReference>
<keyword evidence="7" id="KW-0408">Iron</keyword>
<reference evidence="13 16" key="3">
    <citation type="journal article" date="2018" name="Emerg. Microbes Infect.">
        <title>Phenotypic and molecular analysis of nontypeable Group B streptococci: identification of cps2a and hybrid cps2a/cps5 Group B streptococcal capsule gene clusters.</title>
        <authorList>
            <person name="Alhhazmi A."/>
            <person name="Tyrrell G.J."/>
        </authorList>
    </citation>
    <scope>NUCLEOTIDE SEQUENCE [LARGE SCALE GENOMIC DNA]</scope>
    <source>
        <strain evidence="13 16">PLGBS17</strain>
    </source>
</reference>
<accession>A0A075MXS2</accession>
<comment type="subcellular location">
    <subcellularLocation>
        <location evidence="1">Cell membrane</location>
        <topology evidence="1">Peripheral membrane protein</topology>
    </subcellularLocation>
</comment>
<dbReference type="Proteomes" id="UP000256718">
    <property type="component" value="Unassembled WGS sequence"/>
</dbReference>
<keyword evidence="4" id="KW-0410">Iron transport</keyword>
<dbReference type="RefSeq" id="WP_000614752.1">
    <property type="nucleotide sequence ID" value="NZ_AP018935.1"/>
</dbReference>
<dbReference type="PROSITE" id="PS50893">
    <property type="entry name" value="ABC_TRANSPORTER_2"/>
    <property type="match status" value="1"/>
</dbReference>
<dbReference type="GO" id="GO:0006826">
    <property type="term" value="P:iron ion transport"/>
    <property type="evidence" value="ECO:0007669"/>
    <property type="project" value="UniProtKB-KW"/>
</dbReference>
<evidence type="ECO:0000256" key="6">
    <source>
        <dbReference type="ARBA" id="ARBA00022840"/>
    </source>
</evidence>
<evidence type="ECO:0000256" key="3">
    <source>
        <dbReference type="ARBA" id="ARBA00022475"/>
    </source>
</evidence>
<dbReference type="Proteomes" id="UP000035174">
    <property type="component" value="Unassembled WGS sequence"/>
</dbReference>
<proteinExistence type="predicted"/>
<dbReference type="GO" id="GO:0005524">
    <property type="term" value="F:ATP binding"/>
    <property type="evidence" value="ECO:0007669"/>
    <property type="project" value="UniProtKB-KW"/>
</dbReference>
<dbReference type="PROSITE" id="PS00211">
    <property type="entry name" value="ABC_TRANSPORTER_1"/>
    <property type="match status" value="1"/>
</dbReference>
<feature type="domain" description="ABC transporter" evidence="10">
    <location>
        <begin position="2"/>
        <end position="236"/>
    </location>
</feature>
<evidence type="ECO:0000313" key="16">
    <source>
        <dbReference type="Proteomes" id="UP000256718"/>
    </source>
</evidence>
<protein>
    <submittedName>
        <fullName evidence="12">Iron ABC transporter ATP-binding protein</fullName>
    </submittedName>
</protein>
<dbReference type="EMBL" id="QHGZ01000184">
    <property type="protein sequence ID" value="RDY79807.1"/>
    <property type="molecule type" value="Genomic_DNA"/>
</dbReference>
<gene>
    <name evidence="12" type="ORF">AX245_04290</name>
    <name evidence="13" type="ORF">C4618_08810</name>
    <name evidence="11" type="ORF">WA45_01800</name>
</gene>
<dbReference type="InterPro" id="IPR003439">
    <property type="entry name" value="ABC_transporter-like_ATP-bd"/>
</dbReference>
<evidence type="ECO:0000313" key="12">
    <source>
        <dbReference type="EMBL" id="OCM70764.1"/>
    </source>
</evidence>
<dbReference type="InterPro" id="IPR003593">
    <property type="entry name" value="AAA+_ATPase"/>
</dbReference>
<dbReference type="KEGG" id="sage:EN72_05630"/>
<evidence type="ECO:0000313" key="11">
    <source>
        <dbReference type="EMBL" id="KLJ30593.1"/>
    </source>
</evidence>
<dbReference type="Proteomes" id="UP000093122">
    <property type="component" value="Unassembled WGS sequence"/>
</dbReference>
<dbReference type="AlphaFoldDB" id="A0A075MXS2"/>
<keyword evidence="6 12" id="KW-0067">ATP-binding</keyword>
<dbReference type="SMART" id="SM00382">
    <property type="entry name" value="AAA"/>
    <property type="match status" value="1"/>
</dbReference>
<evidence type="ECO:0000256" key="4">
    <source>
        <dbReference type="ARBA" id="ARBA00022496"/>
    </source>
</evidence>
<dbReference type="FunFam" id="3.40.50.300:FF:000134">
    <property type="entry name" value="Iron-enterobactin ABC transporter ATP-binding protein"/>
    <property type="match status" value="1"/>
</dbReference>
<evidence type="ECO:0000256" key="2">
    <source>
        <dbReference type="ARBA" id="ARBA00022448"/>
    </source>
</evidence>
<dbReference type="InterPro" id="IPR017871">
    <property type="entry name" value="ABC_transporter-like_CS"/>
</dbReference>
<comment type="caution">
    <text evidence="12">The sequence shown here is derived from an EMBL/GenBank/DDBJ whole genome shotgun (WGS) entry which is preliminary data.</text>
</comment>
<evidence type="ECO:0000259" key="10">
    <source>
        <dbReference type="PROSITE" id="PS50893"/>
    </source>
</evidence>
<evidence type="ECO:0000256" key="8">
    <source>
        <dbReference type="ARBA" id="ARBA00023065"/>
    </source>
</evidence>
<reference evidence="12 15" key="2">
    <citation type="journal article" date="2016" name="Sci. Rep.">
        <title>Serotype IV Streptococcus agalactiae ST-452 has arisen from large genomic recombination events between CC23 and the hypervirulent CC17 lineages.</title>
        <authorList>
            <person name="Campisi E."/>
            <person name="Rinaudo C.D."/>
            <person name="Donati C."/>
            <person name="Barucco M."/>
            <person name="Torricelli G."/>
            <person name="Edwards M.S."/>
            <person name="Baker C.J."/>
            <person name="Margarit I."/>
            <person name="Rosini R."/>
        </authorList>
    </citation>
    <scope>NUCLEOTIDE SEQUENCE [LARGE SCALE GENOMIC DNA]</scope>
    <source>
        <strain evidence="12 15">CZ-PW-140</strain>
    </source>
</reference>
<evidence type="ECO:0000256" key="1">
    <source>
        <dbReference type="ARBA" id="ARBA00004202"/>
    </source>
</evidence>
<dbReference type="GO" id="GO:0005886">
    <property type="term" value="C:plasma membrane"/>
    <property type="evidence" value="ECO:0007669"/>
    <property type="project" value="UniProtKB-SubCell"/>
</dbReference>